<dbReference type="EC" id="2.7.1.160" evidence="3"/>
<comment type="similarity">
    <text evidence="2">Belongs to the KptA/TPT1 family.</text>
</comment>
<evidence type="ECO:0000313" key="8">
    <source>
        <dbReference type="Proteomes" id="UP001353858"/>
    </source>
</evidence>
<evidence type="ECO:0000256" key="2">
    <source>
        <dbReference type="ARBA" id="ARBA00009836"/>
    </source>
</evidence>
<dbReference type="InterPro" id="IPR002745">
    <property type="entry name" value="Ptrans_KptA/Tpt1"/>
</dbReference>
<dbReference type="Gene3D" id="3.20.170.30">
    <property type="match status" value="1"/>
</dbReference>
<evidence type="ECO:0000313" key="7">
    <source>
        <dbReference type="EMBL" id="KAK4887123.1"/>
    </source>
</evidence>
<dbReference type="GO" id="GO:0006388">
    <property type="term" value="P:tRNA splicing, via endonucleolytic cleavage and ligation"/>
    <property type="evidence" value="ECO:0007669"/>
    <property type="project" value="TreeGrafter"/>
</dbReference>
<proteinExistence type="inferred from homology"/>
<comment type="function">
    <text evidence="1">Catalyzes the last step of tRNA splicing, the transfer of the splice junction 2'-phosphate from ligated tRNA to NAD to produce ADP-ribose 1''-2'' cyclic phosphate.</text>
</comment>
<comment type="caution">
    <text evidence="7">The sequence shown here is derived from an EMBL/GenBank/DDBJ whole genome shotgun (WGS) entry which is preliminary data.</text>
</comment>
<comment type="catalytic activity">
    <reaction evidence="6">
        <text>2'-phospho-[ligated tRNA] + NAD(+) = mature tRNA + ADP-alpha-D-ribose 1'',2''-cyclic phosphate + nicotinamide</text>
        <dbReference type="Rhea" id="RHEA:23324"/>
        <dbReference type="Rhea" id="RHEA-COMP:11106"/>
        <dbReference type="Rhea" id="RHEA-COMP:11107"/>
        <dbReference type="ChEBI" id="CHEBI:17154"/>
        <dbReference type="ChEBI" id="CHEBI:57540"/>
        <dbReference type="ChEBI" id="CHEBI:76596"/>
        <dbReference type="ChEBI" id="CHEBI:82883"/>
        <dbReference type="ChEBI" id="CHEBI:85027"/>
        <dbReference type="EC" id="2.7.1.160"/>
    </reaction>
</comment>
<keyword evidence="4" id="KW-0808">Transferase</keyword>
<dbReference type="Pfam" id="PF01885">
    <property type="entry name" value="PTS_2-RNA"/>
    <property type="match status" value="1"/>
</dbReference>
<evidence type="ECO:0000256" key="5">
    <source>
        <dbReference type="ARBA" id="ARBA00023027"/>
    </source>
</evidence>
<sequence>MQSPKSINGCDVQTSKRLSWILRHGALKEGLNISDEGFILVSEILNSKGFETISVDDIQRIVLNNDKQRFTLRKNGIGLLEVRANQGHSIHNVTKLELIPITNSGQVEAIIHGTYFKFWDSIKQEGLFRGRRNHIHFAERLPGNTNISGIRKSAEIYIYIDLIKCLVDGLLFFKSSNHVILSSGNEHGYIKPKYFLKVCRAIDGYNLI</sequence>
<dbReference type="Gene3D" id="1.10.10.970">
    <property type="entry name" value="RNA 2'-phosphotransferase, Tpt1/KptA family, N-terminal domain"/>
    <property type="match status" value="1"/>
</dbReference>
<name>A0AAN7PII3_9COLE</name>
<dbReference type="EMBL" id="JARPUR010000001">
    <property type="protein sequence ID" value="KAK4887123.1"/>
    <property type="molecule type" value="Genomic_DNA"/>
</dbReference>
<dbReference type="PANTHER" id="PTHR12684">
    <property type="entry name" value="PUTATIVE PHOSPHOTRANSFERASE"/>
    <property type="match status" value="1"/>
</dbReference>
<dbReference type="InterPro" id="IPR042081">
    <property type="entry name" value="RNA_2'-PTrans_C"/>
</dbReference>
<dbReference type="SUPFAM" id="SSF56399">
    <property type="entry name" value="ADP-ribosylation"/>
    <property type="match status" value="1"/>
</dbReference>
<evidence type="ECO:0000256" key="3">
    <source>
        <dbReference type="ARBA" id="ARBA00012007"/>
    </source>
</evidence>
<dbReference type="AlphaFoldDB" id="A0AAN7PII3"/>
<keyword evidence="5" id="KW-0520">NAD</keyword>
<organism evidence="7 8">
    <name type="scientific">Aquatica leii</name>
    <dbReference type="NCBI Taxonomy" id="1421715"/>
    <lineage>
        <taxon>Eukaryota</taxon>
        <taxon>Metazoa</taxon>
        <taxon>Ecdysozoa</taxon>
        <taxon>Arthropoda</taxon>
        <taxon>Hexapoda</taxon>
        <taxon>Insecta</taxon>
        <taxon>Pterygota</taxon>
        <taxon>Neoptera</taxon>
        <taxon>Endopterygota</taxon>
        <taxon>Coleoptera</taxon>
        <taxon>Polyphaga</taxon>
        <taxon>Elateriformia</taxon>
        <taxon>Elateroidea</taxon>
        <taxon>Lampyridae</taxon>
        <taxon>Luciolinae</taxon>
        <taxon>Aquatica</taxon>
    </lineage>
</organism>
<evidence type="ECO:0000256" key="1">
    <source>
        <dbReference type="ARBA" id="ARBA00003343"/>
    </source>
</evidence>
<evidence type="ECO:0000256" key="6">
    <source>
        <dbReference type="ARBA" id="ARBA00047949"/>
    </source>
</evidence>
<evidence type="ECO:0000256" key="4">
    <source>
        <dbReference type="ARBA" id="ARBA00022679"/>
    </source>
</evidence>
<dbReference type="Proteomes" id="UP001353858">
    <property type="component" value="Unassembled WGS sequence"/>
</dbReference>
<dbReference type="PANTHER" id="PTHR12684:SF2">
    <property type="entry name" value="TRNA 2'-PHOSPHOTRANSFERASE 1"/>
    <property type="match status" value="1"/>
</dbReference>
<protein>
    <recommendedName>
        <fullName evidence="3">2'-phosphotransferase</fullName>
        <ecNumber evidence="3">2.7.1.160</ecNumber>
    </recommendedName>
</protein>
<dbReference type="InterPro" id="IPR042080">
    <property type="entry name" value="RNA_2'-PTrans_N"/>
</dbReference>
<reference evidence="8" key="1">
    <citation type="submission" date="2023-01" db="EMBL/GenBank/DDBJ databases">
        <title>Key to firefly adult light organ development and bioluminescence: homeobox transcription factors regulate luciferase expression and transportation to peroxisome.</title>
        <authorList>
            <person name="Fu X."/>
        </authorList>
    </citation>
    <scope>NUCLEOTIDE SEQUENCE [LARGE SCALE GENOMIC DNA]</scope>
</reference>
<gene>
    <name evidence="7" type="ORF">RN001_003394</name>
</gene>
<accession>A0AAN7PII3</accession>
<dbReference type="GO" id="GO:0000215">
    <property type="term" value="F:tRNA 2'-phosphotransferase activity"/>
    <property type="evidence" value="ECO:0007669"/>
    <property type="project" value="UniProtKB-EC"/>
</dbReference>
<keyword evidence="8" id="KW-1185">Reference proteome</keyword>